<name>A0ACB8ZL34_ARCLA</name>
<sequence>MSAGKLATALTVVFIVSVVILVAELLYVLCCRLQYTHNHISGDPSSSFSSNKQFLYFFCLKPQTRVEPSGAPTQNPDGSSPDDEMIDVFKLLEANGRSRVLCTIKEDDREDGERVSLQECLESEAAATVGVVEEVELTVDGDVEDVKTVFSSPCESPMFFTPVGSPARDGVWSEFVSPVTGKSGR</sequence>
<organism evidence="1 2">
    <name type="scientific">Arctium lappa</name>
    <name type="common">Greater burdock</name>
    <name type="synonym">Lappa major</name>
    <dbReference type="NCBI Taxonomy" id="4217"/>
    <lineage>
        <taxon>Eukaryota</taxon>
        <taxon>Viridiplantae</taxon>
        <taxon>Streptophyta</taxon>
        <taxon>Embryophyta</taxon>
        <taxon>Tracheophyta</taxon>
        <taxon>Spermatophyta</taxon>
        <taxon>Magnoliopsida</taxon>
        <taxon>eudicotyledons</taxon>
        <taxon>Gunneridae</taxon>
        <taxon>Pentapetalae</taxon>
        <taxon>asterids</taxon>
        <taxon>campanulids</taxon>
        <taxon>Asterales</taxon>
        <taxon>Asteraceae</taxon>
        <taxon>Carduoideae</taxon>
        <taxon>Cardueae</taxon>
        <taxon>Arctiinae</taxon>
        <taxon>Arctium</taxon>
    </lineage>
</organism>
<evidence type="ECO:0000313" key="2">
    <source>
        <dbReference type="Proteomes" id="UP001055879"/>
    </source>
</evidence>
<dbReference type="EMBL" id="CM042056">
    <property type="protein sequence ID" value="KAI3696850.1"/>
    <property type="molecule type" value="Genomic_DNA"/>
</dbReference>
<evidence type="ECO:0000313" key="1">
    <source>
        <dbReference type="EMBL" id="KAI3696850.1"/>
    </source>
</evidence>
<reference evidence="1 2" key="2">
    <citation type="journal article" date="2022" name="Mol. Ecol. Resour.">
        <title>The genomes of chicory, endive, great burdock and yacon provide insights into Asteraceae paleo-polyploidization history and plant inulin production.</title>
        <authorList>
            <person name="Fan W."/>
            <person name="Wang S."/>
            <person name="Wang H."/>
            <person name="Wang A."/>
            <person name="Jiang F."/>
            <person name="Liu H."/>
            <person name="Zhao H."/>
            <person name="Xu D."/>
            <person name="Zhang Y."/>
        </authorList>
    </citation>
    <scope>NUCLEOTIDE SEQUENCE [LARGE SCALE GENOMIC DNA]</scope>
    <source>
        <strain evidence="2">cv. Niubang</strain>
    </source>
</reference>
<proteinExistence type="predicted"/>
<protein>
    <submittedName>
        <fullName evidence="1">Uncharacterized protein</fullName>
    </submittedName>
</protein>
<reference evidence="2" key="1">
    <citation type="journal article" date="2022" name="Mol. Ecol. Resour.">
        <title>The genomes of chicory, endive, great burdock and yacon provide insights into Asteraceae palaeo-polyploidization history and plant inulin production.</title>
        <authorList>
            <person name="Fan W."/>
            <person name="Wang S."/>
            <person name="Wang H."/>
            <person name="Wang A."/>
            <person name="Jiang F."/>
            <person name="Liu H."/>
            <person name="Zhao H."/>
            <person name="Xu D."/>
            <person name="Zhang Y."/>
        </authorList>
    </citation>
    <scope>NUCLEOTIDE SEQUENCE [LARGE SCALE GENOMIC DNA]</scope>
    <source>
        <strain evidence="2">cv. Niubang</strain>
    </source>
</reference>
<accession>A0ACB8ZL34</accession>
<keyword evidence="2" id="KW-1185">Reference proteome</keyword>
<comment type="caution">
    <text evidence="1">The sequence shown here is derived from an EMBL/GenBank/DDBJ whole genome shotgun (WGS) entry which is preliminary data.</text>
</comment>
<gene>
    <name evidence="1" type="ORF">L6452_29434</name>
</gene>
<dbReference type="Proteomes" id="UP001055879">
    <property type="component" value="Linkage Group LG10"/>
</dbReference>